<protein>
    <submittedName>
        <fullName evidence="1">Uncharacterized protein</fullName>
    </submittedName>
</protein>
<name>X0TLR9_9ZZZZ</name>
<evidence type="ECO:0000313" key="1">
    <source>
        <dbReference type="EMBL" id="GAF94488.1"/>
    </source>
</evidence>
<accession>X0TLR9</accession>
<gene>
    <name evidence="1" type="ORF">S01H1_21395</name>
</gene>
<comment type="caution">
    <text evidence="1">The sequence shown here is derived from an EMBL/GenBank/DDBJ whole genome shotgun (WGS) entry which is preliminary data.</text>
</comment>
<reference evidence="1" key="1">
    <citation type="journal article" date="2014" name="Front. Microbiol.">
        <title>High frequency of phylogenetically diverse reductive dehalogenase-homologous genes in deep subseafloor sedimentary metagenomes.</title>
        <authorList>
            <person name="Kawai M."/>
            <person name="Futagami T."/>
            <person name="Toyoda A."/>
            <person name="Takaki Y."/>
            <person name="Nishi S."/>
            <person name="Hori S."/>
            <person name="Arai W."/>
            <person name="Tsubouchi T."/>
            <person name="Morono Y."/>
            <person name="Uchiyama I."/>
            <person name="Ito T."/>
            <person name="Fujiyama A."/>
            <person name="Inagaki F."/>
            <person name="Takami H."/>
        </authorList>
    </citation>
    <scope>NUCLEOTIDE SEQUENCE</scope>
    <source>
        <strain evidence="1">Expedition CK06-06</strain>
    </source>
</reference>
<feature type="non-terminal residue" evidence="1">
    <location>
        <position position="82"/>
    </location>
</feature>
<dbReference type="AlphaFoldDB" id="X0TLR9"/>
<dbReference type="EMBL" id="BARS01011855">
    <property type="protein sequence ID" value="GAF94488.1"/>
    <property type="molecule type" value="Genomic_DNA"/>
</dbReference>
<proteinExistence type="predicted"/>
<organism evidence="1">
    <name type="scientific">marine sediment metagenome</name>
    <dbReference type="NCBI Taxonomy" id="412755"/>
    <lineage>
        <taxon>unclassified sequences</taxon>
        <taxon>metagenomes</taxon>
        <taxon>ecological metagenomes</taxon>
    </lineage>
</organism>
<sequence>MRKLNTAFVLVLVLFASSAFALTDPIGQILSIQGKAVAIGSDKKVRSLKLKSPVFLNDKISTRDGSKLQIIFDDNSVVAQGE</sequence>